<gene>
    <name evidence="9" type="ORF">TSOC_012325</name>
</gene>
<keyword evidence="10" id="KW-1185">Reference proteome</keyword>
<dbReference type="SMART" id="SM00220">
    <property type="entry name" value="S_TKc"/>
    <property type="match status" value="1"/>
</dbReference>
<comment type="similarity">
    <text evidence="7">Belongs to the protein kinase superfamily.</text>
</comment>
<name>A0A2J7ZNA2_9CHLO</name>
<dbReference type="InterPro" id="IPR000719">
    <property type="entry name" value="Prot_kinase_dom"/>
</dbReference>
<dbReference type="OrthoDB" id="1711006at2759"/>
<reference evidence="9 10" key="1">
    <citation type="journal article" date="2017" name="Mol. Biol. Evol.">
        <title>The 4-celled Tetrabaena socialis nuclear genome reveals the essential components for genetic control of cell number at the origin of multicellularity in the volvocine lineage.</title>
        <authorList>
            <person name="Featherston J."/>
            <person name="Arakaki Y."/>
            <person name="Hanschen E.R."/>
            <person name="Ferris P.J."/>
            <person name="Michod R.E."/>
            <person name="Olson B.J.S.C."/>
            <person name="Nozaki H."/>
            <person name="Durand P.M."/>
        </authorList>
    </citation>
    <scope>NUCLEOTIDE SEQUENCE [LARGE SCALE GENOMIC DNA]</scope>
    <source>
        <strain evidence="9 10">NIES-571</strain>
    </source>
</reference>
<dbReference type="InterPro" id="IPR008271">
    <property type="entry name" value="Ser/Thr_kinase_AS"/>
</dbReference>
<dbReference type="AlphaFoldDB" id="A0A2J7ZNA2"/>
<sequence>MVEGIQVMESIGSGASGVVYKGLFDNADVAIKIVPASVGLETAMLREVMLSTQLRHSNVVHTILVRGAALTADFIAEVFGGTAGSKQGPPSARSSQDTGKMLLSSACGQVPHKFQDGRQGWRDVLVHACTMPNKCLLVFVQELCAGGSLSDALKRGLFQKKEGSRDTPEITQRMLLRTMAEICRGMHYLHSRSVVHGDLKPANVLLTQSRADRRGFTAKVADFGLARMLPDGQSRVESAATVYMSPEAFNGLHSKPSDVWSFGVLLNEAVTGQRPYANLSPAQIMLGVVCHNLRPAWPDAEWPELSALGARCLAYEPSERPTFAQLVMELVTIEEKLRYKVYGGGQGVVCDGELVGPELDLERFPDLSTVAYPSIDALRPLLALGGMPGVAEAAVVQPMEQHALEPAPLLEMIRAAAALLRDKGAFQAARAAGRTQGYGTAEGVVMGPAGVQDVAAHAGLPGTQLIRA</sequence>
<keyword evidence="3 6" id="KW-0547">Nucleotide-binding</keyword>
<protein>
    <submittedName>
        <fullName evidence="9">Dual specificity protein kinase shkB</fullName>
    </submittedName>
</protein>
<dbReference type="InterPro" id="IPR017441">
    <property type="entry name" value="Protein_kinase_ATP_BS"/>
</dbReference>
<dbReference type="GO" id="GO:0005524">
    <property type="term" value="F:ATP binding"/>
    <property type="evidence" value="ECO:0007669"/>
    <property type="project" value="UniProtKB-UniRule"/>
</dbReference>
<dbReference type="InterPro" id="IPR001245">
    <property type="entry name" value="Ser-Thr/Tyr_kinase_cat_dom"/>
</dbReference>
<dbReference type="PROSITE" id="PS00107">
    <property type="entry name" value="PROTEIN_KINASE_ATP"/>
    <property type="match status" value="1"/>
</dbReference>
<evidence type="ECO:0000313" key="10">
    <source>
        <dbReference type="Proteomes" id="UP000236333"/>
    </source>
</evidence>
<evidence type="ECO:0000259" key="8">
    <source>
        <dbReference type="PROSITE" id="PS50011"/>
    </source>
</evidence>
<keyword evidence="5 6" id="KW-0067">ATP-binding</keyword>
<evidence type="ECO:0000256" key="4">
    <source>
        <dbReference type="ARBA" id="ARBA00022777"/>
    </source>
</evidence>
<evidence type="ECO:0000256" key="1">
    <source>
        <dbReference type="ARBA" id="ARBA00022527"/>
    </source>
</evidence>
<feature type="domain" description="Protein kinase" evidence="8">
    <location>
        <begin position="5"/>
        <end position="337"/>
    </location>
</feature>
<evidence type="ECO:0000256" key="3">
    <source>
        <dbReference type="ARBA" id="ARBA00022741"/>
    </source>
</evidence>
<dbReference type="InterPro" id="IPR011009">
    <property type="entry name" value="Kinase-like_dom_sf"/>
</dbReference>
<evidence type="ECO:0000313" key="9">
    <source>
        <dbReference type="EMBL" id="PNH01751.1"/>
    </source>
</evidence>
<dbReference type="PROSITE" id="PS00108">
    <property type="entry name" value="PROTEIN_KINASE_ST"/>
    <property type="match status" value="1"/>
</dbReference>
<comment type="caution">
    <text evidence="9">The sequence shown here is derived from an EMBL/GenBank/DDBJ whole genome shotgun (WGS) entry which is preliminary data.</text>
</comment>
<keyword evidence="2" id="KW-0808">Transferase</keyword>
<dbReference type="PANTHER" id="PTHR44329">
    <property type="entry name" value="SERINE/THREONINE-PROTEIN KINASE TNNI3K-RELATED"/>
    <property type="match status" value="1"/>
</dbReference>
<dbReference type="PANTHER" id="PTHR44329:SF214">
    <property type="entry name" value="PROTEIN KINASE DOMAIN-CONTAINING PROTEIN"/>
    <property type="match status" value="1"/>
</dbReference>
<evidence type="ECO:0000256" key="5">
    <source>
        <dbReference type="ARBA" id="ARBA00022840"/>
    </source>
</evidence>
<evidence type="ECO:0000256" key="7">
    <source>
        <dbReference type="RuleBase" id="RU000304"/>
    </source>
</evidence>
<dbReference type="PRINTS" id="PR00109">
    <property type="entry name" value="TYRKINASE"/>
</dbReference>
<dbReference type="InterPro" id="IPR051681">
    <property type="entry name" value="Ser/Thr_Kinases-Pseudokinases"/>
</dbReference>
<proteinExistence type="inferred from homology"/>
<dbReference type="Gene3D" id="1.10.510.10">
    <property type="entry name" value="Transferase(Phosphotransferase) domain 1"/>
    <property type="match status" value="1"/>
</dbReference>
<dbReference type="GO" id="GO:0004674">
    <property type="term" value="F:protein serine/threonine kinase activity"/>
    <property type="evidence" value="ECO:0007669"/>
    <property type="project" value="UniProtKB-KW"/>
</dbReference>
<organism evidence="9 10">
    <name type="scientific">Tetrabaena socialis</name>
    <dbReference type="NCBI Taxonomy" id="47790"/>
    <lineage>
        <taxon>Eukaryota</taxon>
        <taxon>Viridiplantae</taxon>
        <taxon>Chlorophyta</taxon>
        <taxon>core chlorophytes</taxon>
        <taxon>Chlorophyceae</taxon>
        <taxon>CS clade</taxon>
        <taxon>Chlamydomonadales</taxon>
        <taxon>Tetrabaenaceae</taxon>
        <taxon>Tetrabaena</taxon>
    </lineage>
</organism>
<keyword evidence="4 9" id="KW-0418">Kinase</keyword>
<accession>A0A2J7ZNA2</accession>
<dbReference type="EMBL" id="PGGS01000801">
    <property type="protein sequence ID" value="PNH01751.1"/>
    <property type="molecule type" value="Genomic_DNA"/>
</dbReference>
<keyword evidence="1 7" id="KW-0723">Serine/threonine-protein kinase</keyword>
<evidence type="ECO:0000256" key="2">
    <source>
        <dbReference type="ARBA" id="ARBA00022679"/>
    </source>
</evidence>
<evidence type="ECO:0000256" key="6">
    <source>
        <dbReference type="PROSITE-ProRule" id="PRU10141"/>
    </source>
</evidence>
<dbReference type="SUPFAM" id="SSF56112">
    <property type="entry name" value="Protein kinase-like (PK-like)"/>
    <property type="match status" value="1"/>
</dbReference>
<dbReference type="Proteomes" id="UP000236333">
    <property type="component" value="Unassembled WGS sequence"/>
</dbReference>
<dbReference type="Gene3D" id="3.30.200.20">
    <property type="entry name" value="Phosphorylase Kinase, domain 1"/>
    <property type="match status" value="1"/>
</dbReference>
<dbReference type="PROSITE" id="PS50011">
    <property type="entry name" value="PROTEIN_KINASE_DOM"/>
    <property type="match status" value="1"/>
</dbReference>
<dbReference type="Pfam" id="PF07714">
    <property type="entry name" value="PK_Tyr_Ser-Thr"/>
    <property type="match status" value="1"/>
</dbReference>
<feature type="binding site" evidence="6">
    <location>
        <position position="32"/>
    </location>
    <ligand>
        <name>ATP</name>
        <dbReference type="ChEBI" id="CHEBI:30616"/>
    </ligand>
</feature>